<protein>
    <submittedName>
        <fullName evidence="1">Uncharacterized protein</fullName>
    </submittedName>
</protein>
<comment type="caution">
    <text evidence="1">The sequence shown here is derived from an EMBL/GenBank/DDBJ whole genome shotgun (WGS) entry which is preliminary data.</text>
</comment>
<name>A0A2V1JMQ3_EUBRA</name>
<reference evidence="1 2" key="1">
    <citation type="submission" date="2014-09" db="EMBL/GenBank/DDBJ databases">
        <title>Butyrate-producing bacteria isolated from human gut.</title>
        <authorList>
            <person name="Zhang Q."/>
            <person name="Zhao L."/>
        </authorList>
    </citation>
    <scope>NUCLEOTIDE SEQUENCE [LARGE SCALE GENOMIC DNA]</scope>
    <source>
        <strain evidence="1 2">21</strain>
    </source>
</reference>
<keyword evidence="2" id="KW-1185">Reference proteome</keyword>
<sequence length="119" mass="15198">MPFYMTYPMQNTVFEETEYEKDCKRLQEMYPRDARKIQSMVDEECDRMEYEGSMMFDRYPDRLMMEMICRRIYRGLRPEDVEEDGRLHVDEKYFILVQVMLMQEMYRRRCRHYRCRRWY</sequence>
<dbReference type="AlphaFoldDB" id="A0A2V1JMQ3"/>
<organism evidence="1 2">
    <name type="scientific">Eubacterium ramulus</name>
    <dbReference type="NCBI Taxonomy" id="39490"/>
    <lineage>
        <taxon>Bacteria</taxon>
        <taxon>Bacillati</taxon>
        <taxon>Bacillota</taxon>
        <taxon>Clostridia</taxon>
        <taxon>Eubacteriales</taxon>
        <taxon>Eubacteriaceae</taxon>
        <taxon>Eubacterium</taxon>
    </lineage>
</organism>
<gene>
    <name evidence="1" type="ORF">LG34_16695</name>
</gene>
<proteinExistence type="predicted"/>
<evidence type="ECO:0000313" key="2">
    <source>
        <dbReference type="Proteomes" id="UP000245288"/>
    </source>
</evidence>
<accession>A0A2V1JMQ3</accession>
<dbReference type="Proteomes" id="UP000245288">
    <property type="component" value="Unassembled WGS sequence"/>
</dbReference>
<dbReference type="EMBL" id="JRFU01000229">
    <property type="protein sequence ID" value="PWE85306.1"/>
    <property type="molecule type" value="Genomic_DNA"/>
</dbReference>
<evidence type="ECO:0000313" key="1">
    <source>
        <dbReference type="EMBL" id="PWE85306.1"/>
    </source>
</evidence>